<reference evidence="2" key="1">
    <citation type="submission" date="2022-11" db="UniProtKB">
        <authorList>
            <consortium name="WormBaseParasite"/>
        </authorList>
    </citation>
    <scope>IDENTIFICATION</scope>
</reference>
<accession>A0AC34QUW4</accession>
<organism evidence="1 2">
    <name type="scientific">Panagrolaimus sp. JU765</name>
    <dbReference type="NCBI Taxonomy" id="591449"/>
    <lineage>
        <taxon>Eukaryota</taxon>
        <taxon>Metazoa</taxon>
        <taxon>Ecdysozoa</taxon>
        <taxon>Nematoda</taxon>
        <taxon>Chromadorea</taxon>
        <taxon>Rhabditida</taxon>
        <taxon>Tylenchina</taxon>
        <taxon>Panagrolaimomorpha</taxon>
        <taxon>Panagrolaimoidea</taxon>
        <taxon>Panagrolaimidae</taxon>
        <taxon>Panagrolaimus</taxon>
    </lineage>
</organism>
<dbReference type="WBParaSite" id="JU765_v2.g19585.t1">
    <property type="protein sequence ID" value="JU765_v2.g19585.t1"/>
    <property type="gene ID" value="JU765_v2.g19585"/>
</dbReference>
<evidence type="ECO:0000313" key="1">
    <source>
        <dbReference type="Proteomes" id="UP000887576"/>
    </source>
</evidence>
<sequence length="1199" mass="139315">MAFLCMICPNSHEFLDEHLKHLRDVHHLKLLNNSMKCIMCNKTYANYNSYRRHLSKNHTINTSRNVVLPRGNQLPVHNDVLNNEQVQMEDFSIAIYDDLLDLTAIDLGESIDNANAFHLPNSNVFGRPALEISKFIQENLILKWLFYLCQYSTTVKTAVEAIDMWCKDIQFGPVIFLQLYADELGTTNPLRASSAKTYKIIACYFRILNLPMDVQAYLKHIFCYFIAQSKHMENNYQECFDKLLLELRELERTGIHIVYRGRKLLAKVILLNFSGDNKRIHEFIGWTLSWRGNAICRMCGMNYEEITTKSDLTNAILRTKEQYDRVIIDQEQWQQYGIKSKCSINKLQHYHCMEPISVDITHDLFEGHLQYFIPWVFQGLRRQIPSIHNEMIEIAIAEFPYAALDARNKPLDKIKFSRDREGNLQLKPTAHAMQILTLLLPLILKAQNIVPNCQEWKDYLRFRKLLDIFLAPAITEKDIETAEMLISEHLHAYINNEAMPGWMTIKPHNMLHYPAYMMESGPLIHGATVRYEGRHADFKKISHNNCNHINIAKSLMHRNQLALAGTLWQMKKDDYFETCREEHYKARYLRGLMVVHAISNEIPQFGKIMKLEKNVLHFQNYKTIEFEENTHSFVVEETADFNQTTIEQLKCHRPLSLYHFDKLYIVLPYKLLMIFFSSMGKIICNVLYMDEQLLEANGNIQLEEVEFEQQLKIEEVAAIMKERYAIPDGIRIQVKMRVSDGDGHYRREYQHVKSRVIDGCTYDLCYDDLRHGLDDENEQSSVEQSPASTACSTAMSPSNFDVNIIGNMNSMKKAYLIDQQQQLVFEKMLKAETISIGGINVQEWLKNHAEHQALLVKLSENTEVQPLMFKVYLQGAKALITDFLMQSPGRGYSRSKLVFDEMVKYLLEITKNDIWKDVSSSKHRKNIYDARSARFRRRNTFALDDGTPKRKQLHVDAPKAILDGEIDDIAACVAKTIDQHVDSAMKETSIKRAMWMETLSNEHEDVHELMDVLSAKFPCIRKNIKLVRLFQPRYEPNSNTDDDMMYNAMMSLFPLIRQFTNRVINNDSKDVFLEEKGIGSLNALMSKKKAKNQAQPMILIMDTTEGRKYAIALHEAYLVDGTMEDAMTCLLDMHYVLSIAYKNATNFYYLLEQLAGITKIPITTKRNTICDELSKIAREKGNTPQYDTFREEPYSNSDD</sequence>
<name>A0AC34QUW4_9BILA</name>
<evidence type="ECO:0000313" key="2">
    <source>
        <dbReference type="WBParaSite" id="JU765_v2.g19585.t1"/>
    </source>
</evidence>
<proteinExistence type="predicted"/>
<protein>
    <submittedName>
        <fullName evidence="2">C2H2-type domain-containing protein</fullName>
    </submittedName>
</protein>
<dbReference type="Proteomes" id="UP000887576">
    <property type="component" value="Unplaced"/>
</dbReference>